<proteinExistence type="inferred from homology"/>
<keyword evidence="6 12" id="KW-0479">Metal-binding</keyword>
<dbReference type="GO" id="GO:0005506">
    <property type="term" value="F:iron ion binding"/>
    <property type="evidence" value="ECO:0007669"/>
    <property type="project" value="InterPro"/>
</dbReference>
<organism evidence="15 16">
    <name type="scientific">Thlaspi arvense</name>
    <name type="common">Field penny-cress</name>
    <dbReference type="NCBI Taxonomy" id="13288"/>
    <lineage>
        <taxon>Eukaryota</taxon>
        <taxon>Viridiplantae</taxon>
        <taxon>Streptophyta</taxon>
        <taxon>Embryophyta</taxon>
        <taxon>Tracheophyta</taxon>
        <taxon>Spermatophyta</taxon>
        <taxon>Magnoliopsida</taxon>
        <taxon>eudicotyledons</taxon>
        <taxon>Gunneridae</taxon>
        <taxon>Pentapetalae</taxon>
        <taxon>rosids</taxon>
        <taxon>malvids</taxon>
        <taxon>Brassicales</taxon>
        <taxon>Brassicaceae</taxon>
        <taxon>Thlaspideae</taxon>
        <taxon>Thlaspi</taxon>
    </lineage>
</organism>
<evidence type="ECO:0008006" key="17">
    <source>
        <dbReference type="Google" id="ProtNLM"/>
    </source>
</evidence>
<accession>A0AAU9RZR8</accession>
<dbReference type="PRINTS" id="PR00385">
    <property type="entry name" value="P450"/>
</dbReference>
<evidence type="ECO:0000256" key="12">
    <source>
        <dbReference type="PIRSR" id="PIRSR602401-1"/>
    </source>
</evidence>
<dbReference type="InterPro" id="IPR036396">
    <property type="entry name" value="Cyt_P450_sf"/>
</dbReference>
<dbReference type="InterPro" id="IPR017972">
    <property type="entry name" value="Cyt_P450_CS"/>
</dbReference>
<dbReference type="EMBL" id="OU466859">
    <property type="protein sequence ID" value="CAH2053701.1"/>
    <property type="molecule type" value="Genomic_DNA"/>
</dbReference>
<feature type="binding site" description="axial binding residue" evidence="12">
    <location>
        <position position="465"/>
    </location>
    <ligand>
        <name>heme</name>
        <dbReference type="ChEBI" id="CHEBI:30413"/>
    </ligand>
    <ligandPart>
        <name>Fe</name>
        <dbReference type="ChEBI" id="CHEBI:18248"/>
    </ligandPart>
</feature>
<sequence length="517" mass="58683">MSETEIPAVAVAAAIVVVTAVAVWIWKGLNLAWRIPKKHEAYLKRQGLSGTPFTFLVGDARREASMVEQAKSRAIKLTDDYTPRVMPLILQTVKDHGKTSYMWTGPIASVIVTKPEHIKEVLNRVDDFPKPPLHPIVELFATGVAVYGGEKWSKHRKIINPSFHLEKLKIMIPAFYESCSEMISKWERLVGEEGSSLNEIDVWPYLSDVTSDVISRTAFGSSYEEGKRIFLLQEEQGRRVLKAFEMAFIPGMRFLPTKNNVRMKQIDREVKSRLREIIMKRQRAMEAGEAPKNDLLGILLESNSSGDNGMSTKDVIEECRLFHFAGQETTANLLVWTMIMLSYHQKWQDQAREEIFQVIGKNNKPNFDALSRLKIMSMILNEVLRLYPPGILLGRTIEKETKLGEDMTLPGGAQVVIPVLMVHRDPELWGEDAHEFKPERFADGIAKATKNQVSFLPFGWGPRFCPGQNFALMEAKMALVLILRRFSFELSPSYTHAPHTVLTLHPQFGAPLIFHML</sequence>
<dbReference type="CDD" id="cd20642">
    <property type="entry name" value="CYP72"/>
    <property type="match status" value="1"/>
</dbReference>
<evidence type="ECO:0000256" key="10">
    <source>
        <dbReference type="ARBA" id="ARBA00023033"/>
    </source>
</evidence>
<dbReference type="PANTHER" id="PTHR24282">
    <property type="entry name" value="CYTOCHROME P450 FAMILY MEMBER"/>
    <property type="match status" value="1"/>
</dbReference>
<feature type="transmembrane region" description="Helical" evidence="14">
    <location>
        <begin position="6"/>
        <end position="26"/>
    </location>
</feature>
<dbReference type="GO" id="GO:0004497">
    <property type="term" value="F:monooxygenase activity"/>
    <property type="evidence" value="ECO:0007669"/>
    <property type="project" value="UniProtKB-KW"/>
</dbReference>
<evidence type="ECO:0000256" key="5">
    <source>
        <dbReference type="ARBA" id="ARBA00022692"/>
    </source>
</evidence>
<dbReference type="Gene3D" id="1.10.630.10">
    <property type="entry name" value="Cytochrome P450"/>
    <property type="match status" value="1"/>
</dbReference>
<dbReference type="SUPFAM" id="SSF48264">
    <property type="entry name" value="Cytochrome P450"/>
    <property type="match status" value="1"/>
</dbReference>
<evidence type="ECO:0000256" key="2">
    <source>
        <dbReference type="ARBA" id="ARBA00004167"/>
    </source>
</evidence>
<keyword evidence="11 14" id="KW-0472">Membrane</keyword>
<dbReference type="Pfam" id="PF00067">
    <property type="entry name" value="p450"/>
    <property type="match status" value="1"/>
</dbReference>
<evidence type="ECO:0000256" key="4">
    <source>
        <dbReference type="ARBA" id="ARBA00022617"/>
    </source>
</evidence>
<keyword evidence="7 14" id="KW-1133">Transmembrane helix</keyword>
<dbReference type="GO" id="GO:0020037">
    <property type="term" value="F:heme binding"/>
    <property type="evidence" value="ECO:0007669"/>
    <property type="project" value="InterPro"/>
</dbReference>
<keyword evidence="9 12" id="KW-0408">Iron</keyword>
<evidence type="ECO:0000256" key="13">
    <source>
        <dbReference type="RuleBase" id="RU000461"/>
    </source>
</evidence>
<evidence type="ECO:0000256" key="11">
    <source>
        <dbReference type="ARBA" id="ARBA00023136"/>
    </source>
</evidence>
<name>A0AAU9RZR8_THLAR</name>
<comment type="similarity">
    <text evidence="3 13">Belongs to the cytochrome P450 family.</text>
</comment>
<reference evidence="15 16" key="1">
    <citation type="submission" date="2022-03" db="EMBL/GenBank/DDBJ databases">
        <authorList>
            <person name="Nunn A."/>
            <person name="Chopra R."/>
            <person name="Nunn A."/>
            <person name="Contreras Garrido A."/>
        </authorList>
    </citation>
    <scope>NUCLEOTIDE SEQUENCE [LARGE SCALE GENOMIC DNA]</scope>
</reference>
<dbReference type="InterPro" id="IPR002401">
    <property type="entry name" value="Cyt_P450_E_grp-I"/>
</dbReference>
<evidence type="ECO:0000256" key="3">
    <source>
        <dbReference type="ARBA" id="ARBA00010617"/>
    </source>
</evidence>
<evidence type="ECO:0000313" key="15">
    <source>
        <dbReference type="EMBL" id="CAH2053701.1"/>
    </source>
</evidence>
<dbReference type="AlphaFoldDB" id="A0AAU9RZR8"/>
<dbReference type="FunFam" id="1.10.630.10:FF:000029">
    <property type="entry name" value="Cytochrome P450 734A1"/>
    <property type="match status" value="1"/>
</dbReference>
<evidence type="ECO:0000256" key="9">
    <source>
        <dbReference type="ARBA" id="ARBA00023004"/>
    </source>
</evidence>
<dbReference type="GO" id="GO:0016705">
    <property type="term" value="F:oxidoreductase activity, acting on paired donors, with incorporation or reduction of molecular oxygen"/>
    <property type="evidence" value="ECO:0007669"/>
    <property type="project" value="InterPro"/>
</dbReference>
<evidence type="ECO:0000256" key="14">
    <source>
        <dbReference type="SAM" id="Phobius"/>
    </source>
</evidence>
<evidence type="ECO:0000256" key="1">
    <source>
        <dbReference type="ARBA" id="ARBA00001971"/>
    </source>
</evidence>
<dbReference type="PANTHER" id="PTHR24282:SF257">
    <property type="entry name" value="CYTOCHROME P450 MONOOXYGENASE"/>
    <property type="match status" value="1"/>
</dbReference>
<evidence type="ECO:0000256" key="7">
    <source>
        <dbReference type="ARBA" id="ARBA00022989"/>
    </source>
</evidence>
<gene>
    <name evidence="15" type="ORF">TAV2_LOCUS10386</name>
</gene>
<keyword evidence="10 13" id="KW-0503">Monooxygenase</keyword>
<keyword evidence="5 14" id="KW-0812">Transmembrane</keyword>
<dbReference type="Proteomes" id="UP000836841">
    <property type="component" value="Chromosome 3"/>
</dbReference>
<evidence type="ECO:0000256" key="6">
    <source>
        <dbReference type="ARBA" id="ARBA00022723"/>
    </source>
</evidence>
<comment type="cofactor">
    <cofactor evidence="1 12">
        <name>heme</name>
        <dbReference type="ChEBI" id="CHEBI:30413"/>
    </cofactor>
</comment>
<keyword evidence="16" id="KW-1185">Reference proteome</keyword>
<dbReference type="PROSITE" id="PS00086">
    <property type="entry name" value="CYTOCHROME_P450"/>
    <property type="match status" value="1"/>
</dbReference>
<keyword evidence="4 12" id="KW-0349">Heme</keyword>
<protein>
    <recommendedName>
        <fullName evidence="17">Cytochrome P450</fullName>
    </recommendedName>
</protein>
<dbReference type="InterPro" id="IPR001128">
    <property type="entry name" value="Cyt_P450"/>
</dbReference>
<keyword evidence="8 13" id="KW-0560">Oxidoreductase</keyword>
<comment type="subcellular location">
    <subcellularLocation>
        <location evidence="2">Membrane</location>
        <topology evidence="2">Single-pass membrane protein</topology>
    </subcellularLocation>
</comment>
<dbReference type="InterPro" id="IPR050665">
    <property type="entry name" value="Cytochrome_P450_Monooxygen"/>
</dbReference>
<evidence type="ECO:0000313" key="16">
    <source>
        <dbReference type="Proteomes" id="UP000836841"/>
    </source>
</evidence>
<evidence type="ECO:0000256" key="8">
    <source>
        <dbReference type="ARBA" id="ARBA00023002"/>
    </source>
</evidence>
<dbReference type="PRINTS" id="PR00463">
    <property type="entry name" value="EP450I"/>
</dbReference>
<dbReference type="GO" id="GO:0016020">
    <property type="term" value="C:membrane"/>
    <property type="evidence" value="ECO:0007669"/>
    <property type="project" value="UniProtKB-SubCell"/>
</dbReference>